<feature type="domain" description="DUF8128" evidence="1">
    <location>
        <begin position="18"/>
        <end position="164"/>
    </location>
</feature>
<name>K1XWX8_9BACT</name>
<dbReference type="Pfam" id="PF26449">
    <property type="entry name" value="DUF8128"/>
    <property type="match status" value="1"/>
</dbReference>
<protein>
    <recommendedName>
        <fullName evidence="1">DUF8128 domain-containing protein</fullName>
    </recommendedName>
</protein>
<dbReference type="AlphaFoldDB" id="K1XWX8"/>
<accession>K1XWX8</accession>
<dbReference type="InterPro" id="IPR058441">
    <property type="entry name" value="DUF8128"/>
</dbReference>
<gene>
    <name evidence="2" type="ORF">ACD_78C00309G0002</name>
</gene>
<feature type="non-terminal residue" evidence="2">
    <location>
        <position position="300"/>
    </location>
</feature>
<organism evidence="2">
    <name type="scientific">uncultured bacterium</name>
    <name type="common">gcode 4</name>
    <dbReference type="NCBI Taxonomy" id="1234023"/>
    <lineage>
        <taxon>Bacteria</taxon>
        <taxon>environmental samples</taxon>
    </lineage>
</organism>
<comment type="caution">
    <text evidence="2">The sequence shown here is derived from an EMBL/GenBank/DDBJ whole genome shotgun (WGS) entry which is preliminary data.</text>
</comment>
<evidence type="ECO:0000313" key="2">
    <source>
        <dbReference type="EMBL" id="EKD29712.1"/>
    </source>
</evidence>
<sequence>MSTHKTILEVSVDRLNEKGVFMAEQILNIFHNTLEEHKYLFYKTYSAPEFSFEIANTDGVIRFFFVVDSEYAEFLENQIYAHYPNIEIHVVTDYIPKDAGYIGRLKLTKPYIFPIKTYTDFKEKTEKEMIDPFSSITSALQKGNKNDTKLIQVCFSPIHDKAWKSPGKIAILKSFYPKWMKELFLSKYAILYKILFSPITLLIRLILLVVHPWEEGEVVDKKEKNDPIDKKLAGFGFRVGINIGYFWSDDITAKATIREAVSSLNIFSLPAGNNFKLSGEITKDVHEELMKRTGKSRMVL</sequence>
<reference evidence="2" key="1">
    <citation type="journal article" date="2012" name="Science">
        <title>Fermentation, hydrogen, and sulfur metabolism in multiple uncultivated bacterial phyla.</title>
        <authorList>
            <person name="Wrighton K.C."/>
            <person name="Thomas B.C."/>
            <person name="Sharon I."/>
            <person name="Miller C.S."/>
            <person name="Castelle C.J."/>
            <person name="VerBerkmoes N.C."/>
            <person name="Wilkins M.J."/>
            <person name="Hettich R.L."/>
            <person name="Lipton M.S."/>
            <person name="Williams K.H."/>
            <person name="Long P.E."/>
            <person name="Banfield J.F."/>
        </authorList>
    </citation>
    <scope>NUCLEOTIDE SEQUENCE [LARGE SCALE GENOMIC DNA]</scope>
</reference>
<evidence type="ECO:0000259" key="1">
    <source>
        <dbReference type="Pfam" id="PF26449"/>
    </source>
</evidence>
<proteinExistence type="predicted"/>
<dbReference type="EMBL" id="AMFJ01034309">
    <property type="protein sequence ID" value="EKD29712.1"/>
    <property type="molecule type" value="Genomic_DNA"/>
</dbReference>